<dbReference type="GO" id="GO:0046872">
    <property type="term" value="F:metal ion binding"/>
    <property type="evidence" value="ECO:0007669"/>
    <property type="project" value="UniProtKB-KW"/>
</dbReference>
<evidence type="ECO:0000256" key="3">
    <source>
        <dbReference type="ARBA" id="ARBA00022723"/>
    </source>
</evidence>
<evidence type="ECO:0000256" key="2">
    <source>
        <dbReference type="ARBA" id="ARBA00022694"/>
    </source>
</evidence>
<dbReference type="HAMAP" id="MF_03043">
    <property type="entry name" value="QTRT2"/>
    <property type="match status" value="1"/>
</dbReference>
<reference evidence="7" key="1">
    <citation type="submission" date="2025-08" db="UniProtKB">
        <authorList>
            <consortium name="Ensembl"/>
        </authorList>
    </citation>
    <scope>IDENTIFICATION</scope>
</reference>
<keyword evidence="5" id="KW-0496">Mitochondrion</keyword>
<dbReference type="InterPro" id="IPR050852">
    <property type="entry name" value="Queuine_tRNA-ribosyltrfase"/>
</dbReference>
<dbReference type="Pfam" id="PF01702">
    <property type="entry name" value="TGT"/>
    <property type="match status" value="1"/>
</dbReference>
<dbReference type="InterPro" id="IPR002616">
    <property type="entry name" value="tRNA_ribo_trans-like"/>
</dbReference>
<evidence type="ECO:0000256" key="4">
    <source>
        <dbReference type="ARBA" id="ARBA00022833"/>
    </source>
</evidence>
<feature type="binding site" evidence="5">
    <location>
        <position position="415"/>
    </location>
    <ligand>
        <name>Zn(2+)</name>
        <dbReference type="ChEBI" id="CHEBI:29105"/>
    </ligand>
</feature>
<name>A0A8C3SJK2_CHESE</name>
<keyword evidence="3 5" id="KW-0479">Metal-binding</keyword>
<evidence type="ECO:0000313" key="7">
    <source>
        <dbReference type="Ensembl" id="ENSCSRP00000015793.1"/>
    </source>
</evidence>
<keyword evidence="2 5" id="KW-0819">tRNA processing</keyword>
<dbReference type="PANTHER" id="PTHR46064">
    <property type="entry name" value="QUEUINE TRNA-RIBOSYLTRANSFERASE ACCESSORY SUBUNIT 2"/>
    <property type="match status" value="1"/>
</dbReference>
<feature type="binding site" evidence="5">
    <location>
        <position position="446"/>
    </location>
    <ligand>
        <name>Zn(2+)</name>
        <dbReference type="ChEBI" id="CHEBI:29105"/>
    </ligand>
</feature>
<protein>
    <recommendedName>
        <fullName evidence="5">Queuine tRNA-ribosyltransferase accessory subunit 2</fullName>
    </recommendedName>
    <alternativeName>
        <fullName evidence="5">Queuine tRNA-ribosyltransferase domain-containing protein 1</fullName>
    </alternativeName>
</protein>
<dbReference type="InterPro" id="IPR028592">
    <property type="entry name" value="QTRTD1"/>
</dbReference>
<accession>A0A8C3SJK2</accession>
<feature type="domain" description="tRNA-guanine(15) transglycosylase-like" evidence="6">
    <location>
        <begin position="77"/>
        <end position="477"/>
    </location>
</feature>
<gene>
    <name evidence="5" type="primary">QTRT2</name>
</gene>
<dbReference type="GO" id="GO:0006400">
    <property type="term" value="P:tRNA modification"/>
    <property type="evidence" value="ECO:0007669"/>
    <property type="project" value="InterPro"/>
</dbReference>
<evidence type="ECO:0000256" key="5">
    <source>
        <dbReference type="HAMAP-Rule" id="MF_03043"/>
    </source>
</evidence>
<evidence type="ECO:0000313" key="8">
    <source>
        <dbReference type="Proteomes" id="UP000694403"/>
    </source>
</evidence>
<dbReference type="GO" id="GO:0008479">
    <property type="term" value="F:tRNA-guanosine(34) queuine transglycosylase activity"/>
    <property type="evidence" value="ECO:0007669"/>
    <property type="project" value="UniProtKB-UniRule"/>
</dbReference>
<keyword evidence="5" id="KW-1000">Mitochondrion outer membrane</keyword>
<dbReference type="PANTHER" id="PTHR46064:SF1">
    <property type="entry name" value="QUEUINE TRNA-RIBOSYLTRANSFERASE ACCESSORY SUBUNIT 2"/>
    <property type="match status" value="1"/>
</dbReference>
<evidence type="ECO:0000256" key="1">
    <source>
        <dbReference type="ARBA" id="ARBA00022490"/>
    </source>
</evidence>
<dbReference type="Ensembl" id="ENSCSRT00000016467.1">
    <property type="protein sequence ID" value="ENSCSRP00000015793.1"/>
    <property type="gene ID" value="ENSCSRG00000012084.1"/>
</dbReference>
<comment type="cofactor">
    <cofactor evidence="5">
        <name>Zn(2+)</name>
        <dbReference type="ChEBI" id="CHEBI:29105"/>
    </cofactor>
    <text evidence="5">Binds 1 zinc ion per subunit.</text>
</comment>
<dbReference type="NCBIfam" id="TIGR00449">
    <property type="entry name" value="tgt_general"/>
    <property type="match status" value="1"/>
</dbReference>
<comment type="subunit">
    <text evidence="5">Heterodimer of a catalytic subunit QTRT1 and an accessory subunit QTRT2.</text>
</comment>
<dbReference type="Gene3D" id="3.20.20.105">
    <property type="entry name" value="Queuine tRNA-ribosyltransferase-like"/>
    <property type="match status" value="1"/>
</dbReference>
<proteinExistence type="inferred from homology"/>
<feature type="binding site" evidence="5">
    <location>
        <position position="417"/>
    </location>
    <ligand>
        <name>Zn(2+)</name>
        <dbReference type="ChEBI" id="CHEBI:29105"/>
    </ligand>
</feature>
<dbReference type="SUPFAM" id="SSF51713">
    <property type="entry name" value="tRNA-guanine transglycosylase"/>
    <property type="match status" value="1"/>
</dbReference>
<keyword evidence="5" id="KW-0472">Membrane</keyword>
<comment type="function">
    <text evidence="5">Non-catalytic subunit of the queuine tRNA-ribosyltransferase (TGT) that catalyzes the base-exchange of a guanine (G) residue with queuine (Q) at position 34 (anticodon wobble position) in tRNAs with GU(N) anticodons (tRNA-Asp, -Asn, -His and -Tyr), resulting in the hypermodified nucleoside queuosine (7-(((4,5-cis-dihydroxy-2-cyclopenten-1-yl)amino)methyl)-7-deazaguanosine).</text>
</comment>
<organism evidence="7 8">
    <name type="scientific">Chelydra serpentina</name>
    <name type="common">Snapping turtle</name>
    <name type="synonym">Testudo serpentina</name>
    <dbReference type="NCBI Taxonomy" id="8475"/>
    <lineage>
        <taxon>Eukaryota</taxon>
        <taxon>Metazoa</taxon>
        <taxon>Chordata</taxon>
        <taxon>Craniata</taxon>
        <taxon>Vertebrata</taxon>
        <taxon>Euteleostomi</taxon>
        <taxon>Archelosauria</taxon>
        <taxon>Testudinata</taxon>
        <taxon>Testudines</taxon>
        <taxon>Cryptodira</taxon>
        <taxon>Durocryptodira</taxon>
        <taxon>Americhelydia</taxon>
        <taxon>Chelydroidea</taxon>
        <taxon>Chelydridae</taxon>
        <taxon>Chelydra</taxon>
    </lineage>
</organism>
<reference evidence="7" key="2">
    <citation type="submission" date="2025-09" db="UniProtKB">
        <authorList>
            <consortium name="Ensembl"/>
        </authorList>
    </citation>
    <scope>IDENTIFICATION</scope>
</reference>
<dbReference type="InterPro" id="IPR036511">
    <property type="entry name" value="TGT-like_sf"/>
</dbReference>
<comment type="subcellular location">
    <subcellularLocation>
        <location evidence="5">Cytoplasm</location>
    </subcellularLocation>
    <subcellularLocation>
        <location evidence="5">Mitochondrion outer membrane</location>
        <topology evidence="5">Peripheral membrane protein</topology>
        <orientation evidence="5">Cytoplasmic side</orientation>
    </subcellularLocation>
    <text evidence="5">May associate with the mitochondrion outer membrane.</text>
</comment>
<keyword evidence="8" id="KW-1185">Reference proteome</keyword>
<keyword evidence="4 5" id="KW-0862">Zinc</keyword>
<feature type="binding site" evidence="5">
    <location>
        <position position="420"/>
    </location>
    <ligand>
        <name>Zn(2+)</name>
        <dbReference type="ChEBI" id="CHEBI:29105"/>
    </ligand>
</feature>
<dbReference type="Proteomes" id="UP000694403">
    <property type="component" value="Unplaced"/>
</dbReference>
<dbReference type="AlphaFoldDB" id="A0A8C3SJK2"/>
<comment type="similarity">
    <text evidence="5">Belongs to the queuine tRNA-ribosyltransferase family. QTRT2 subfamily.</text>
</comment>
<keyword evidence="1 5" id="KW-0963">Cytoplasm</keyword>
<dbReference type="GO" id="GO:0005741">
    <property type="term" value="C:mitochondrial outer membrane"/>
    <property type="evidence" value="ECO:0007669"/>
    <property type="project" value="UniProtKB-SubCell"/>
</dbReference>
<sequence>MHRAGRVASLWQRRSRLYPRSRDRDLLRPPVMTCRVLIGPGKRAAYVREAAGASQDLHAACQLTSMKLSLSKVVSGCRLGTLTNLGKNGVQTMELPGCLLYTKTGSPPHLTHDTLQAIKGVPAVVQLTLSTLVELHEVLEEYKEGIGKFIGMPESVLYCSLHDPGSPCPSGYNNNKTVSIWGYGGRMEMTGSKFMSMQRALQPDWIQCLSDGDTISGETSRKRAKKSVDRSLSFLDECLQLQEKSPELQGSVMVGVIEGGDMLEERLRSARETAKRPVGGFLLDGFQGQAMAKETKLKLMASVTAELPEDKPRLIHGIGKPDEVLECIERGVDVFESFYPYQVTERGCALSFSYDYNPDPEAAVIKQNGIQDAGKNGTEKDINETSKADPEITSFEIFLKEKRYRDDFGPLVHGCTCYCCQNHSRAYVHHLLVTNELLAGVLLMMHNFQHYFSFFHSIRDALRDDRLDQLKELIFRQAL</sequence>
<evidence type="ECO:0000259" key="6">
    <source>
        <dbReference type="Pfam" id="PF01702"/>
    </source>
</evidence>